<keyword evidence="1" id="KW-0732">Signal</keyword>
<dbReference type="KEGG" id="tje:TJEJU_3258"/>
<protein>
    <recommendedName>
        <fullName evidence="4">TonB C-terminal domain-containing protein</fullName>
    </recommendedName>
</protein>
<accession>A0A238UCL5</accession>
<gene>
    <name evidence="2" type="ORF">TJEJU_3258</name>
</gene>
<dbReference type="Proteomes" id="UP000215214">
    <property type="component" value="Chromosome TJEJU"/>
</dbReference>
<keyword evidence="3" id="KW-1185">Reference proteome</keyword>
<sequence length="116" mass="13276">MKSIKLLLLVFAFASSMMTFATNPKAEDKKRVSVEVSQQIQDLLKNPEFEVERNMNVTVKFTVNDNNEIVVLSVDSYSNVKQLSSFIKNRLNYKKLSTRIQSKAIYILPVKMISVV</sequence>
<feature type="chain" id="PRO_5012285844" description="TonB C-terminal domain-containing protein" evidence="1">
    <location>
        <begin position="22"/>
        <end position="116"/>
    </location>
</feature>
<evidence type="ECO:0000313" key="3">
    <source>
        <dbReference type="Proteomes" id="UP000215214"/>
    </source>
</evidence>
<dbReference type="RefSeq" id="WP_157730255.1">
    <property type="nucleotide sequence ID" value="NZ_LT899436.1"/>
</dbReference>
<evidence type="ECO:0008006" key="4">
    <source>
        <dbReference type="Google" id="ProtNLM"/>
    </source>
</evidence>
<feature type="signal peptide" evidence="1">
    <location>
        <begin position="1"/>
        <end position="21"/>
    </location>
</feature>
<dbReference type="AlphaFoldDB" id="A0A238UCL5"/>
<name>A0A238UCL5_9FLAO</name>
<organism evidence="2 3">
    <name type="scientific">Tenacibaculum jejuense</name>
    <dbReference type="NCBI Taxonomy" id="584609"/>
    <lineage>
        <taxon>Bacteria</taxon>
        <taxon>Pseudomonadati</taxon>
        <taxon>Bacteroidota</taxon>
        <taxon>Flavobacteriia</taxon>
        <taxon>Flavobacteriales</taxon>
        <taxon>Flavobacteriaceae</taxon>
        <taxon>Tenacibaculum</taxon>
    </lineage>
</organism>
<dbReference type="OrthoDB" id="1163682at2"/>
<proteinExistence type="predicted"/>
<reference evidence="2 3" key="1">
    <citation type="submission" date="2017-07" db="EMBL/GenBank/DDBJ databases">
        <authorList>
            <person name="Sun Z.S."/>
            <person name="Albrecht U."/>
            <person name="Echele G."/>
            <person name="Lee C.C."/>
        </authorList>
    </citation>
    <scope>NUCLEOTIDE SEQUENCE [LARGE SCALE GENOMIC DNA]</scope>
    <source>
        <strain evidence="3">type strain: KCTC 22618</strain>
    </source>
</reference>
<evidence type="ECO:0000256" key="1">
    <source>
        <dbReference type="SAM" id="SignalP"/>
    </source>
</evidence>
<dbReference type="EMBL" id="LT899436">
    <property type="protein sequence ID" value="SNR16909.1"/>
    <property type="molecule type" value="Genomic_DNA"/>
</dbReference>
<evidence type="ECO:0000313" key="2">
    <source>
        <dbReference type="EMBL" id="SNR16909.1"/>
    </source>
</evidence>